<keyword evidence="3" id="KW-1185">Reference proteome</keyword>
<evidence type="ECO:0000313" key="3">
    <source>
        <dbReference type="Proteomes" id="UP000716291"/>
    </source>
</evidence>
<comment type="caution">
    <text evidence="2">The sequence shown here is derived from an EMBL/GenBank/DDBJ whole genome shotgun (WGS) entry which is preliminary data.</text>
</comment>
<sequence length="144" mass="16027">MIATIGDLKNAPGRATIQREIQCHETDATAQQADQEHVQHHAGRRRQRLRGVSAWPQAGNRHGQRSAHKNQHHRHRNRSNTRHQPTCSIIHPLHGRSVTPRLQARLQHRCLTRRFAPAAHPSAPAAHAGCLRPKASAAARVACS</sequence>
<proteinExistence type="predicted"/>
<feature type="compositionally biased region" description="Basic residues" evidence="1">
    <location>
        <begin position="40"/>
        <end position="49"/>
    </location>
</feature>
<accession>A0A9P7BJK7</accession>
<feature type="compositionally biased region" description="Basic residues" evidence="1">
    <location>
        <begin position="62"/>
        <end position="81"/>
    </location>
</feature>
<evidence type="ECO:0000313" key="2">
    <source>
        <dbReference type="EMBL" id="KAG1291482.1"/>
    </source>
</evidence>
<protein>
    <submittedName>
        <fullName evidence="2">Uncharacterized protein</fullName>
    </submittedName>
</protein>
<dbReference type="EMBL" id="JAANQT010006412">
    <property type="protein sequence ID" value="KAG1291482.1"/>
    <property type="molecule type" value="Genomic_DNA"/>
</dbReference>
<feature type="region of interest" description="Disordered" evidence="1">
    <location>
        <begin position="27"/>
        <end position="88"/>
    </location>
</feature>
<evidence type="ECO:0000256" key="1">
    <source>
        <dbReference type="SAM" id="MobiDB-lite"/>
    </source>
</evidence>
<name>A0A9P7BJK7_RHIOR</name>
<gene>
    <name evidence="2" type="ORF">G6F64_013789</name>
</gene>
<reference evidence="2" key="1">
    <citation type="journal article" date="2020" name="Microb. Genom.">
        <title>Genetic diversity of clinical and environmental Mucorales isolates obtained from an investigation of mucormycosis cases among solid organ transplant recipients.</title>
        <authorList>
            <person name="Nguyen M.H."/>
            <person name="Kaul D."/>
            <person name="Muto C."/>
            <person name="Cheng S.J."/>
            <person name="Richter R.A."/>
            <person name="Bruno V.M."/>
            <person name="Liu G."/>
            <person name="Beyhan S."/>
            <person name="Sundermann A.J."/>
            <person name="Mounaud S."/>
            <person name="Pasculle A.W."/>
            <person name="Nierman W.C."/>
            <person name="Driscoll E."/>
            <person name="Cumbie R."/>
            <person name="Clancy C.J."/>
            <person name="Dupont C.L."/>
        </authorList>
    </citation>
    <scope>NUCLEOTIDE SEQUENCE</scope>
    <source>
        <strain evidence="2">GL11</strain>
    </source>
</reference>
<organism evidence="2 3">
    <name type="scientific">Rhizopus oryzae</name>
    <name type="common">Mucormycosis agent</name>
    <name type="synonym">Rhizopus arrhizus var. delemar</name>
    <dbReference type="NCBI Taxonomy" id="64495"/>
    <lineage>
        <taxon>Eukaryota</taxon>
        <taxon>Fungi</taxon>
        <taxon>Fungi incertae sedis</taxon>
        <taxon>Mucoromycota</taxon>
        <taxon>Mucoromycotina</taxon>
        <taxon>Mucoromycetes</taxon>
        <taxon>Mucorales</taxon>
        <taxon>Mucorineae</taxon>
        <taxon>Rhizopodaceae</taxon>
        <taxon>Rhizopus</taxon>
    </lineage>
</organism>
<dbReference type="Proteomes" id="UP000716291">
    <property type="component" value="Unassembled WGS sequence"/>
</dbReference>
<dbReference type="AlphaFoldDB" id="A0A9P7BJK7"/>